<keyword evidence="15" id="KW-1185">Reference proteome</keyword>
<evidence type="ECO:0000256" key="1">
    <source>
        <dbReference type="ARBA" id="ARBA00004613"/>
    </source>
</evidence>
<evidence type="ECO:0000313" key="15">
    <source>
        <dbReference type="Proteomes" id="UP001331515"/>
    </source>
</evidence>
<dbReference type="PANTHER" id="PTHR10109:SF0">
    <property type="entry name" value="MATRIX GLA PROTEIN"/>
    <property type="match status" value="1"/>
</dbReference>
<evidence type="ECO:0000256" key="11">
    <source>
        <dbReference type="ARBA" id="ARBA00023188"/>
    </source>
</evidence>
<comment type="caution">
    <text evidence="14">The sequence shown here is derived from an EMBL/GenBank/DDBJ whole genome shotgun (WGS) entry which is preliminary data.</text>
</comment>
<keyword evidence="6" id="KW-0964">Secreted</keyword>
<dbReference type="AlphaFoldDB" id="A0AAN8HGH2"/>
<dbReference type="SMART" id="SM00069">
    <property type="entry name" value="GLA"/>
    <property type="match status" value="1"/>
</dbReference>
<keyword evidence="5" id="KW-0301">Gamma-carboxyglutamic acid</keyword>
<reference evidence="14 15" key="1">
    <citation type="journal article" date="2023" name="Mol. Biol. Evol.">
        <title>Genomics of Secondarily Temperate Adaptation in the Only Non-Antarctic Icefish.</title>
        <authorList>
            <person name="Rivera-Colon A.G."/>
            <person name="Rayamajhi N."/>
            <person name="Minhas B.F."/>
            <person name="Madrigal G."/>
            <person name="Bilyk K.T."/>
            <person name="Yoon V."/>
            <person name="Hune M."/>
            <person name="Gregory S."/>
            <person name="Cheng C.H.C."/>
            <person name="Catchen J.M."/>
        </authorList>
    </citation>
    <scope>NUCLEOTIDE SEQUENCE [LARGE SCALE GENOMIC DNA]</scope>
    <source>
        <tissue evidence="14">White muscle</tissue>
    </source>
</reference>
<name>A0AAN8HGH2_CHAGU</name>
<dbReference type="InterPro" id="IPR058704">
    <property type="entry name" value="BGLAP-like_C"/>
</dbReference>
<evidence type="ECO:0000256" key="7">
    <source>
        <dbReference type="ARBA" id="ARBA00022553"/>
    </source>
</evidence>
<dbReference type="SUPFAM" id="SSF57630">
    <property type="entry name" value="GLA-domain"/>
    <property type="match status" value="1"/>
</dbReference>
<dbReference type="EMBL" id="JAURVH010001527">
    <property type="protein sequence ID" value="KAK5914483.1"/>
    <property type="molecule type" value="Genomic_DNA"/>
</dbReference>
<gene>
    <name evidence="14" type="ORF">CgunFtcFv8_008923</name>
</gene>
<evidence type="ECO:0000256" key="2">
    <source>
        <dbReference type="ARBA" id="ARBA00008850"/>
    </source>
</evidence>
<dbReference type="GO" id="GO:0005576">
    <property type="term" value="C:extracellular region"/>
    <property type="evidence" value="ECO:0007669"/>
    <property type="project" value="UniProtKB-SubCell"/>
</dbReference>
<evidence type="ECO:0000256" key="8">
    <source>
        <dbReference type="ARBA" id="ARBA00022782"/>
    </source>
</evidence>
<sequence>MLEKKTDSMRGGKRARAKGEVGRNEKGGGRGEYKKSCCEELGNIPGERIHRGRFFQDDIIIFNAGLKMKSLLQCLAVFAAVSFCVCYESHESSESEEDVFVPPKQANSFIAPQQGNAYNPPRGNTYYRKVKTPAERRAETCEDFSPCRYYANTHGFPQAYQRYFAPRNVPQTAPRAPRY</sequence>
<feature type="domain" description="Gla" evidence="13">
    <location>
        <begin position="128"/>
        <end position="165"/>
    </location>
</feature>
<dbReference type="PROSITE" id="PS50998">
    <property type="entry name" value="GLA_2"/>
    <property type="match status" value="1"/>
</dbReference>
<dbReference type="GO" id="GO:0051216">
    <property type="term" value="P:cartilage development"/>
    <property type="evidence" value="ECO:0007669"/>
    <property type="project" value="UniProtKB-KW"/>
</dbReference>
<proteinExistence type="inferred from homology"/>
<dbReference type="GO" id="GO:0030154">
    <property type="term" value="P:cell differentiation"/>
    <property type="evidence" value="ECO:0007669"/>
    <property type="project" value="UniProtKB-KW"/>
</dbReference>
<evidence type="ECO:0000313" key="14">
    <source>
        <dbReference type="EMBL" id="KAK5914483.1"/>
    </source>
</evidence>
<organism evidence="14 15">
    <name type="scientific">Champsocephalus gunnari</name>
    <name type="common">Mackerel icefish</name>
    <dbReference type="NCBI Taxonomy" id="52237"/>
    <lineage>
        <taxon>Eukaryota</taxon>
        <taxon>Metazoa</taxon>
        <taxon>Chordata</taxon>
        <taxon>Craniata</taxon>
        <taxon>Vertebrata</taxon>
        <taxon>Euteleostomi</taxon>
        <taxon>Actinopterygii</taxon>
        <taxon>Neopterygii</taxon>
        <taxon>Teleostei</taxon>
        <taxon>Neoteleostei</taxon>
        <taxon>Acanthomorphata</taxon>
        <taxon>Eupercaria</taxon>
        <taxon>Perciformes</taxon>
        <taxon>Notothenioidei</taxon>
        <taxon>Channichthyidae</taxon>
        <taxon>Champsocephalus</taxon>
    </lineage>
</organism>
<dbReference type="Pfam" id="PF25890">
    <property type="entry name" value="BGLAP_C"/>
    <property type="match status" value="1"/>
</dbReference>
<comment type="subcellular location">
    <subcellularLocation>
        <location evidence="1">Secreted</location>
    </subcellularLocation>
</comment>
<evidence type="ECO:0000256" key="10">
    <source>
        <dbReference type="ARBA" id="ARBA00023157"/>
    </source>
</evidence>
<evidence type="ECO:0000256" key="9">
    <source>
        <dbReference type="ARBA" id="ARBA00022855"/>
    </source>
</evidence>
<evidence type="ECO:0000256" key="5">
    <source>
        <dbReference type="ARBA" id="ARBA00022479"/>
    </source>
</evidence>
<evidence type="ECO:0000256" key="4">
    <source>
        <dbReference type="ARBA" id="ARBA00022473"/>
    </source>
</evidence>
<keyword evidence="4" id="KW-0217">Developmental protein</keyword>
<keyword evidence="8" id="KW-0221">Differentiation</keyword>
<keyword evidence="10" id="KW-1015">Disulfide bond</keyword>
<keyword evidence="11" id="KW-0891">Chondrogenesis</keyword>
<comment type="similarity">
    <text evidence="2">Belongs to the osteocalcin/matrix Gla protein family.</text>
</comment>
<evidence type="ECO:0000256" key="6">
    <source>
        <dbReference type="ARBA" id="ARBA00022525"/>
    </source>
</evidence>
<dbReference type="PANTHER" id="PTHR10109">
    <property type="entry name" value="MATRIX GLA PROTEIN"/>
    <property type="match status" value="1"/>
</dbReference>
<dbReference type="GO" id="GO:0031012">
    <property type="term" value="C:extracellular matrix"/>
    <property type="evidence" value="ECO:0007669"/>
    <property type="project" value="InterPro"/>
</dbReference>
<feature type="compositionally biased region" description="Basic and acidic residues" evidence="12">
    <location>
        <begin position="17"/>
        <end position="32"/>
    </location>
</feature>
<dbReference type="GO" id="GO:0005509">
    <property type="term" value="F:calcium ion binding"/>
    <property type="evidence" value="ECO:0007669"/>
    <property type="project" value="InterPro"/>
</dbReference>
<evidence type="ECO:0000256" key="12">
    <source>
        <dbReference type="SAM" id="MobiDB-lite"/>
    </source>
</evidence>
<keyword evidence="9" id="KW-0892">Osteogenesis</keyword>
<dbReference type="InterPro" id="IPR035972">
    <property type="entry name" value="GLA-like_dom_SF"/>
</dbReference>
<feature type="compositionally biased region" description="Basic and acidic residues" evidence="12">
    <location>
        <begin position="1"/>
        <end position="10"/>
    </location>
</feature>
<dbReference type="GO" id="GO:0001503">
    <property type="term" value="P:ossification"/>
    <property type="evidence" value="ECO:0007669"/>
    <property type="project" value="UniProtKB-KW"/>
</dbReference>
<accession>A0AAN8HGH2</accession>
<keyword evidence="7" id="KW-0597">Phosphoprotein</keyword>
<feature type="region of interest" description="Disordered" evidence="12">
    <location>
        <begin position="1"/>
        <end position="32"/>
    </location>
</feature>
<dbReference type="Proteomes" id="UP001331515">
    <property type="component" value="Unassembled WGS sequence"/>
</dbReference>
<dbReference type="InterPro" id="IPR000294">
    <property type="entry name" value="GLA_domain"/>
</dbReference>
<dbReference type="InterPro" id="IPR027118">
    <property type="entry name" value="MGP"/>
</dbReference>
<evidence type="ECO:0000259" key="13">
    <source>
        <dbReference type="PROSITE" id="PS50998"/>
    </source>
</evidence>
<evidence type="ECO:0000256" key="3">
    <source>
        <dbReference type="ARBA" id="ARBA00017145"/>
    </source>
</evidence>
<protein>
    <recommendedName>
        <fullName evidence="3">Matrix Gla protein</fullName>
    </recommendedName>
</protein>